<gene>
    <name evidence="2" type="ORF">MELLADRAFT_95558</name>
</gene>
<evidence type="ECO:0000313" key="2">
    <source>
        <dbReference type="EMBL" id="EGF98563.1"/>
    </source>
</evidence>
<dbReference type="EMBL" id="GL883173">
    <property type="protein sequence ID" value="EGF98563.1"/>
    <property type="molecule type" value="Genomic_DNA"/>
</dbReference>
<dbReference type="RefSeq" id="XP_007418142.1">
    <property type="nucleotide sequence ID" value="XM_007418080.1"/>
</dbReference>
<feature type="compositionally biased region" description="Basic residues" evidence="1">
    <location>
        <begin position="33"/>
        <end position="42"/>
    </location>
</feature>
<feature type="compositionally biased region" description="Low complexity" evidence="1">
    <location>
        <begin position="13"/>
        <end position="25"/>
    </location>
</feature>
<evidence type="ECO:0000313" key="3">
    <source>
        <dbReference type="Proteomes" id="UP000001072"/>
    </source>
</evidence>
<name>F4S9S2_MELLP</name>
<sequence>MATSTRSKKSNGRSTRASKASKASAVPIQRQTKSSKKNKKNNHVISDDDGDSQANQDESNKVGSADHSDREYELPPPITRHATNTTNRSNQGPAEHITSTDPKSVTKDKQIFRSRFPGLELDTFEDHIDEWTTVGLREAIAKQGSTTSRPHSNIRALVKSIRLEYEKRMLMAALMGAIPEAVVWNIVGEGGKKGNINPWIRYLCFCHLALDEKCMYMPARGDKDGWTTRNQKVADQWRKLSEDEKTIF</sequence>
<dbReference type="KEGG" id="mlr:MELLADRAFT_95558"/>
<dbReference type="AlphaFoldDB" id="F4S9S2"/>
<feature type="region of interest" description="Disordered" evidence="1">
    <location>
        <begin position="1"/>
        <end position="108"/>
    </location>
</feature>
<evidence type="ECO:0000256" key="1">
    <source>
        <dbReference type="SAM" id="MobiDB-lite"/>
    </source>
</evidence>
<dbReference type="VEuPathDB" id="FungiDB:MELLADRAFT_95558"/>
<feature type="compositionally biased region" description="Basic residues" evidence="1">
    <location>
        <begin position="1"/>
        <end position="11"/>
    </location>
</feature>
<feature type="compositionally biased region" description="Basic and acidic residues" evidence="1">
    <location>
        <begin position="58"/>
        <end position="73"/>
    </location>
</feature>
<organism evidence="3">
    <name type="scientific">Melampsora larici-populina (strain 98AG31 / pathotype 3-4-7)</name>
    <name type="common">Poplar leaf rust fungus</name>
    <dbReference type="NCBI Taxonomy" id="747676"/>
    <lineage>
        <taxon>Eukaryota</taxon>
        <taxon>Fungi</taxon>
        <taxon>Dikarya</taxon>
        <taxon>Basidiomycota</taxon>
        <taxon>Pucciniomycotina</taxon>
        <taxon>Pucciniomycetes</taxon>
        <taxon>Pucciniales</taxon>
        <taxon>Melampsoraceae</taxon>
        <taxon>Melampsora</taxon>
    </lineage>
</organism>
<reference evidence="3" key="1">
    <citation type="journal article" date="2011" name="Proc. Natl. Acad. Sci. U.S.A.">
        <title>Obligate biotrophy features unraveled by the genomic analysis of rust fungi.</title>
        <authorList>
            <person name="Duplessis S."/>
            <person name="Cuomo C.A."/>
            <person name="Lin Y.-C."/>
            <person name="Aerts A."/>
            <person name="Tisserant E."/>
            <person name="Veneault-Fourrey C."/>
            <person name="Joly D.L."/>
            <person name="Hacquard S."/>
            <person name="Amselem J."/>
            <person name="Cantarel B.L."/>
            <person name="Chiu R."/>
            <person name="Coutinho P.M."/>
            <person name="Feau N."/>
            <person name="Field M."/>
            <person name="Frey P."/>
            <person name="Gelhaye E."/>
            <person name="Goldberg J."/>
            <person name="Grabherr M.G."/>
            <person name="Kodira C.D."/>
            <person name="Kohler A."/>
            <person name="Kuees U."/>
            <person name="Lindquist E.A."/>
            <person name="Lucas S.M."/>
            <person name="Mago R."/>
            <person name="Mauceli E."/>
            <person name="Morin E."/>
            <person name="Murat C."/>
            <person name="Pangilinan J.L."/>
            <person name="Park R."/>
            <person name="Pearson M."/>
            <person name="Quesneville H."/>
            <person name="Rouhier N."/>
            <person name="Sakthikumar S."/>
            <person name="Salamov A.A."/>
            <person name="Schmutz J."/>
            <person name="Selles B."/>
            <person name="Shapiro H."/>
            <person name="Tanguay P."/>
            <person name="Tuskan G.A."/>
            <person name="Henrissat B."/>
            <person name="Van de Peer Y."/>
            <person name="Rouze P."/>
            <person name="Ellis J.G."/>
            <person name="Dodds P.N."/>
            <person name="Schein J.E."/>
            <person name="Zhong S."/>
            <person name="Hamelin R.C."/>
            <person name="Grigoriev I.V."/>
            <person name="Szabo L.J."/>
            <person name="Martin F."/>
        </authorList>
    </citation>
    <scope>NUCLEOTIDE SEQUENCE [LARGE SCALE GENOMIC DNA]</scope>
    <source>
        <strain evidence="3">98AG31 / pathotype 3-4-7</strain>
    </source>
</reference>
<accession>F4S9S2</accession>
<feature type="compositionally biased region" description="Polar residues" evidence="1">
    <location>
        <begin position="81"/>
        <end position="103"/>
    </location>
</feature>
<dbReference type="HOGENOM" id="CLU_1120375_0_0_1"/>
<dbReference type="GeneID" id="18937277"/>
<proteinExistence type="predicted"/>
<protein>
    <submittedName>
        <fullName evidence="2">Uncharacterized protein</fullName>
    </submittedName>
</protein>
<keyword evidence="3" id="KW-1185">Reference proteome</keyword>
<dbReference type="InParanoid" id="F4S9S2"/>
<dbReference type="Proteomes" id="UP000001072">
    <property type="component" value="Unassembled WGS sequence"/>
</dbReference>